<dbReference type="EMBL" id="NITZ01000022">
    <property type="protein sequence ID" value="PHM47136.1"/>
    <property type="molecule type" value="Genomic_DNA"/>
</dbReference>
<name>A0A2D0JLE6_9GAMM</name>
<comment type="caution">
    <text evidence="1">The sequence shown here is derived from an EMBL/GenBank/DDBJ whole genome shotgun (WGS) entry which is preliminary data.</text>
</comment>
<protein>
    <submittedName>
        <fullName evidence="1">Uncharacterized protein</fullName>
    </submittedName>
</protein>
<accession>A0A2D0JLE6</accession>
<evidence type="ECO:0000313" key="1">
    <source>
        <dbReference type="EMBL" id="PHM47136.1"/>
    </source>
</evidence>
<dbReference type="Proteomes" id="UP000221980">
    <property type="component" value="Unassembled WGS sequence"/>
</dbReference>
<proteinExistence type="predicted"/>
<organism evidence="1 2">
    <name type="scientific">Xenorhabdus miraniensis</name>
    <dbReference type="NCBI Taxonomy" id="351674"/>
    <lineage>
        <taxon>Bacteria</taxon>
        <taxon>Pseudomonadati</taxon>
        <taxon>Pseudomonadota</taxon>
        <taxon>Gammaproteobacteria</taxon>
        <taxon>Enterobacterales</taxon>
        <taxon>Morganellaceae</taxon>
        <taxon>Xenorhabdus</taxon>
    </lineage>
</organism>
<keyword evidence="2" id="KW-1185">Reference proteome</keyword>
<evidence type="ECO:0000313" key="2">
    <source>
        <dbReference type="Proteomes" id="UP000221980"/>
    </source>
</evidence>
<sequence>MSGHKALFVPPEWGNQRLDIRQSAKFSADRYANIFGHPSNPLINIQTPDLASGHTLTAPLIVGQLPNSLISNQTANMQSGHSLSAENIGMQNPISDNRTLCGSHADSQNLHTSLRGAQSLRVSFSDAVNLRPSFSQSQKEKDSTANATLWRKADLLYKLNQSVNYNFFREVVNLVKDIHLVSYCSDGDLALRWRRLISPCNAVTINCAVLSPASFNDSTLSATSCGTRALIFCDLLLTLSRVITGLRICLWVPVYTKIIRKKILKWVPVNAYTGCQLDIIVFNKNKAPQDGRPHGASNHNVKESYIMAGTQHTQTHLKFTFLIASGTQRLVDIHPVRLITVLADSEGEARRLAGIPSLIFVSRQPGDIGIDTPFNRSELSTVQGVSHA</sequence>
<reference evidence="1 2" key="1">
    <citation type="journal article" date="2017" name="Nat. Microbiol.">
        <title>Natural product diversity associated with the nematode symbionts Photorhabdus and Xenorhabdus.</title>
        <authorList>
            <person name="Tobias N.J."/>
            <person name="Wolff H."/>
            <person name="Djahanschiri B."/>
            <person name="Grundmann F."/>
            <person name="Kronenwerth M."/>
            <person name="Shi Y.M."/>
            <person name="Simonyi S."/>
            <person name="Grun P."/>
            <person name="Shapiro-Ilan D."/>
            <person name="Pidot S.J."/>
            <person name="Stinear T.P."/>
            <person name="Ebersberger I."/>
            <person name="Bode H.B."/>
        </authorList>
    </citation>
    <scope>NUCLEOTIDE SEQUENCE [LARGE SCALE GENOMIC DNA]</scope>
    <source>
        <strain evidence="1 2">DSM 17902</strain>
    </source>
</reference>
<dbReference type="AlphaFoldDB" id="A0A2D0JLE6"/>
<gene>
    <name evidence="1" type="ORF">Xmir_03558</name>
</gene>